<dbReference type="EMBL" id="SKFH01000045">
    <property type="protein sequence ID" value="TCZ66295.1"/>
    <property type="molecule type" value="Genomic_DNA"/>
</dbReference>
<reference evidence="1 2" key="1">
    <citation type="submission" date="2019-03" db="EMBL/GenBank/DDBJ databases">
        <authorList>
            <person name="Kim M.K.M."/>
        </authorList>
    </citation>
    <scope>NUCLEOTIDE SEQUENCE [LARGE SCALE GENOMIC DNA]</scope>
    <source>
        <strain evidence="1 2">17J68-15</strain>
    </source>
</reference>
<evidence type="ECO:0000313" key="2">
    <source>
        <dbReference type="Proteomes" id="UP000295164"/>
    </source>
</evidence>
<dbReference type="PANTHER" id="PTHR30469">
    <property type="entry name" value="MULTIDRUG RESISTANCE PROTEIN MDTA"/>
    <property type="match status" value="1"/>
</dbReference>
<dbReference type="Gene3D" id="2.40.420.20">
    <property type="match status" value="1"/>
</dbReference>
<sequence>MRNPDWKLVGLLAGALSALPACKEKAASAGEEAPADVRTPVTVTEVAIGPLQTFVELNATSAYLQSNYIKATANGYIKQVGVKLGQRVAPGQTAFVIKTKEAEALGNTINRLDPSLHFTGLIPIRVTTAGFVQELNHQPGDYVQDGEQLAVLADGNSFGFVLNVPYEWRAFVAVGASLDVTLPDGRRLPGRVSRLLPSVDSVAQTQQVLLQVKTPTLLPQNLVGRVRLVKEQKNGVVSLPKGAVLADEAQAHFWVMKILDSATAVKVPVIRGLETADRVEIVRPLFKPGDKIVLTGNYGLPDTAKVLIQKSDQ</sequence>
<gene>
    <name evidence="1" type="ORF">E0486_16890</name>
</gene>
<name>A0A4R4DYN2_9BACT</name>
<proteinExistence type="predicted"/>
<dbReference type="OrthoDB" id="1435302at2"/>
<dbReference type="GO" id="GO:0015562">
    <property type="term" value="F:efflux transmembrane transporter activity"/>
    <property type="evidence" value="ECO:0007669"/>
    <property type="project" value="TreeGrafter"/>
</dbReference>
<dbReference type="AlphaFoldDB" id="A0A4R4DYN2"/>
<dbReference type="PANTHER" id="PTHR30469:SF15">
    <property type="entry name" value="HLYD FAMILY OF SECRETION PROTEINS"/>
    <property type="match status" value="1"/>
</dbReference>
<dbReference type="Gene3D" id="2.40.50.100">
    <property type="match status" value="1"/>
</dbReference>
<dbReference type="GO" id="GO:1990281">
    <property type="term" value="C:efflux pump complex"/>
    <property type="evidence" value="ECO:0007669"/>
    <property type="project" value="TreeGrafter"/>
</dbReference>
<comment type="caution">
    <text evidence="1">The sequence shown here is derived from an EMBL/GenBank/DDBJ whole genome shotgun (WGS) entry which is preliminary data.</text>
</comment>
<dbReference type="Proteomes" id="UP000295164">
    <property type="component" value="Unassembled WGS sequence"/>
</dbReference>
<protein>
    <submittedName>
        <fullName evidence="1">HlyD family efflux transporter periplasmic adaptor subunit</fullName>
    </submittedName>
</protein>
<evidence type="ECO:0000313" key="1">
    <source>
        <dbReference type="EMBL" id="TCZ66295.1"/>
    </source>
</evidence>
<organism evidence="1 2">
    <name type="scientific">Flaviaesturariibacter aridisoli</name>
    <dbReference type="NCBI Taxonomy" id="2545761"/>
    <lineage>
        <taxon>Bacteria</taxon>
        <taxon>Pseudomonadati</taxon>
        <taxon>Bacteroidota</taxon>
        <taxon>Chitinophagia</taxon>
        <taxon>Chitinophagales</taxon>
        <taxon>Chitinophagaceae</taxon>
        <taxon>Flaviaestuariibacter</taxon>
    </lineage>
</organism>
<accession>A0A4R4DYN2</accession>
<keyword evidence="2" id="KW-1185">Reference proteome</keyword>
<dbReference type="RefSeq" id="WP_131853956.1">
    <property type="nucleotide sequence ID" value="NZ_SKFH01000045.1"/>
</dbReference>